<evidence type="ECO:0000256" key="1">
    <source>
        <dbReference type="SAM" id="MobiDB-lite"/>
    </source>
</evidence>
<reference evidence="2" key="1">
    <citation type="submission" date="2006-07" db="EMBL/GenBank/DDBJ databases">
        <title>Large-scale analysis of RIKEN Arabidopsis full-length (RAFL) cDNAs.</title>
        <authorList>
            <person name="Totoki Y."/>
            <person name="Seki M."/>
            <person name="Ishida J."/>
            <person name="Nakajima M."/>
            <person name="Enju A."/>
            <person name="Morosawa T."/>
            <person name="Kamiya A."/>
            <person name="Narusaka M."/>
            <person name="Shin-i T."/>
            <person name="Nakagawa M."/>
            <person name="Sakamoto N."/>
            <person name="Oishi K."/>
            <person name="Kohara Y."/>
            <person name="Kobayashi M."/>
            <person name="Toyoda A."/>
            <person name="Sakaki Y."/>
            <person name="Sakurai T."/>
            <person name="Iida K."/>
            <person name="Akiyama K."/>
            <person name="Satou M."/>
            <person name="Toyoda T."/>
            <person name="Konagaya A."/>
            <person name="Carninci P."/>
            <person name="Kawai J."/>
            <person name="Hayashizaki Y."/>
            <person name="Shinozaki K."/>
        </authorList>
    </citation>
    <scope>NUCLEOTIDE SEQUENCE</scope>
</reference>
<sequence length="116" mass="13357">MSSNLNPIQESFLLSPPQNIKKKPKFQYTKSNNLHNKHKLFIKKVGAFTKKTHAFFTFALSNFRFPCEEQKTTSGRSVKPLEFSHQPDPETSKDRERGTKEGAMGKKKERESIGEQ</sequence>
<feature type="compositionally biased region" description="Basic and acidic residues" evidence="1">
    <location>
        <begin position="85"/>
        <end position="116"/>
    </location>
</feature>
<organism evidence="2">
    <name type="scientific">Arabidopsis thaliana</name>
    <name type="common">Mouse-ear cress</name>
    <dbReference type="NCBI Taxonomy" id="3702"/>
    <lineage>
        <taxon>Eukaryota</taxon>
        <taxon>Viridiplantae</taxon>
        <taxon>Streptophyta</taxon>
        <taxon>Embryophyta</taxon>
        <taxon>Tracheophyta</taxon>
        <taxon>Spermatophyta</taxon>
        <taxon>Magnoliopsida</taxon>
        <taxon>eudicotyledons</taxon>
        <taxon>Gunneridae</taxon>
        <taxon>Pentapetalae</taxon>
        <taxon>rosids</taxon>
        <taxon>malvids</taxon>
        <taxon>Brassicales</taxon>
        <taxon>Brassicaceae</taxon>
        <taxon>Camelineae</taxon>
        <taxon>Arabidopsis</taxon>
    </lineage>
</organism>
<proteinExistence type="evidence at transcript level"/>
<name>Q0WSJ8_ARATH</name>
<protein>
    <submittedName>
        <fullName evidence="2">Uncharacterized protein</fullName>
    </submittedName>
</protein>
<evidence type="ECO:0000313" key="2">
    <source>
        <dbReference type="EMBL" id="BAE99900.1"/>
    </source>
</evidence>
<feature type="region of interest" description="Disordered" evidence="1">
    <location>
        <begin position="69"/>
        <end position="116"/>
    </location>
</feature>
<accession>Q0WSJ8</accession>
<dbReference type="AlphaFoldDB" id="Q0WSJ8"/>
<dbReference type="EMBL" id="AK227930">
    <property type="protein sequence ID" value="BAE99900.1"/>
    <property type="molecule type" value="mRNA"/>
</dbReference>
<feature type="region of interest" description="Disordered" evidence="1">
    <location>
        <begin position="1"/>
        <end position="23"/>
    </location>
</feature>